<reference evidence="1" key="1">
    <citation type="submission" date="2013-05" db="EMBL/GenBank/DDBJ databases">
        <authorList>
            <person name="Yim A.K.Y."/>
            <person name="Chan T.F."/>
            <person name="Ji K.M."/>
            <person name="Liu X.Y."/>
            <person name="Zhou J.W."/>
            <person name="Li R.Q."/>
            <person name="Yang K.Y."/>
            <person name="Li J."/>
            <person name="Li M."/>
            <person name="Law P.T.W."/>
            <person name="Wu Y.L."/>
            <person name="Cai Z.L."/>
            <person name="Qin H."/>
            <person name="Bao Y."/>
            <person name="Leung R.K.K."/>
            <person name="Ng P.K.S."/>
            <person name="Zou J."/>
            <person name="Zhong X.J."/>
            <person name="Ran P.X."/>
            <person name="Zhong N.S."/>
            <person name="Liu Z.G."/>
            <person name="Tsui S.K.W."/>
        </authorList>
    </citation>
    <scope>NUCLEOTIDE SEQUENCE</scope>
    <source>
        <strain evidence="1">Derf</strain>
        <tissue evidence="1">Whole organism</tissue>
    </source>
</reference>
<gene>
    <name evidence="1" type="ORF">DERF_013157</name>
</gene>
<proteinExistence type="predicted"/>
<protein>
    <submittedName>
        <fullName evidence="1">Uncharacterized protein</fullName>
    </submittedName>
</protein>
<dbReference type="EMBL" id="ASGP02000007">
    <property type="protein sequence ID" value="KAH9497153.1"/>
    <property type="molecule type" value="Genomic_DNA"/>
</dbReference>
<accession>A0A922HQY2</accession>
<evidence type="ECO:0000313" key="2">
    <source>
        <dbReference type="Proteomes" id="UP000790347"/>
    </source>
</evidence>
<dbReference type="AlphaFoldDB" id="A0A922HQY2"/>
<name>A0A922HQY2_DERFA</name>
<dbReference type="Proteomes" id="UP000790347">
    <property type="component" value="Unassembled WGS sequence"/>
</dbReference>
<sequence>MNLNSLCNVMRCDRLRYDTIRSNFLSITYQSNIDNICFQQQRKKNIFMFQNQSIVNSEKKEEKINRQLAIANQHSTE</sequence>
<organism evidence="1 2">
    <name type="scientific">Dermatophagoides farinae</name>
    <name type="common">American house dust mite</name>
    <dbReference type="NCBI Taxonomy" id="6954"/>
    <lineage>
        <taxon>Eukaryota</taxon>
        <taxon>Metazoa</taxon>
        <taxon>Ecdysozoa</taxon>
        <taxon>Arthropoda</taxon>
        <taxon>Chelicerata</taxon>
        <taxon>Arachnida</taxon>
        <taxon>Acari</taxon>
        <taxon>Acariformes</taxon>
        <taxon>Sarcoptiformes</taxon>
        <taxon>Astigmata</taxon>
        <taxon>Psoroptidia</taxon>
        <taxon>Analgoidea</taxon>
        <taxon>Pyroglyphidae</taxon>
        <taxon>Dermatophagoidinae</taxon>
        <taxon>Dermatophagoides</taxon>
    </lineage>
</organism>
<comment type="caution">
    <text evidence="1">The sequence shown here is derived from an EMBL/GenBank/DDBJ whole genome shotgun (WGS) entry which is preliminary data.</text>
</comment>
<keyword evidence="2" id="KW-1185">Reference proteome</keyword>
<reference evidence="1" key="2">
    <citation type="journal article" date="2022" name="Res Sq">
        <title>Comparative Genomics Reveals Insights into the Divergent Evolution of Astigmatic Mites and Household Pest Adaptations.</title>
        <authorList>
            <person name="Xiong Q."/>
            <person name="Wan A.T.-Y."/>
            <person name="Liu X.-Y."/>
            <person name="Fung C.S.-H."/>
            <person name="Xiao X."/>
            <person name="Malainual N."/>
            <person name="Hou J."/>
            <person name="Wang L."/>
            <person name="Wang M."/>
            <person name="Yang K."/>
            <person name="Cui Y."/>
            <person name="Leung E."/>
            <person name="Nong W."/>
            <person name="Shin S.-K."/>
            <person name="Au S."/>
            <person name="Jeong K.Y."/>
            <person name="Chew F.T."/>
            <person name="Hui J."/>
            <person name="Leung T.F."/>
            <person name="Tungtrongchitr A."/>
            <person name="Zhong N."/>
            <person name="Liu Z."/>
            <person name="Tsui S."/>
        </authorList>
    </citation>
    <scope>NUCLEOTIDE SEQUENCE</scope>
    <source>
        <strain evidence="1">Derf</strain>
        <tissue evidence="1">Whole organism</tissue>
    </source>
</reference>
<evidence type="ECO:0000313" key="1">
    <source>
        <dbReference type="EMBL" id="KAH9497153.1"/>
    </source>
</evidence>